<dbReference type="InterPro" id="IPR001128">
    <property type="entry name" value="Cyt_P450"/>
</dbReference>
<dbReference type="GO" id="GO:0016705">
    <property type="term" value="F:oxidoreductase activity, acting on paired donors, with incorporation or reduction of molecular oxygen"/>
    <property type="evidence" value="ECO:0007669"/>
    <property type="project" value="InterPro"/>
</dbReference>
<dbReference type="VEuPathDB" id="TriTrypDB:TM35_000331140"/>
<dbReference type="AlphaFoldDB" id="A0A1X0NLV1"/>
<keyword evidence="8" id="KW-0472">Membrane</keyword>
<keyword evidence="3 7" id="KW-0479">Metal-binding</keyword>
<evidence type="ECO:0000313" key="9">
    <source>
        <dbReference type="EMBL" id="ORC85657.1"/>
    </source>
</evidence>
<comment type="cofactor">
    <cofactor evidence="7">
        <name>heme</name>
        <dbReference type="ChEBI" id="CHEBI:30413"/>
    </cofactor>
</comment>
<keyword evidence="4" id="KW-0560">Oxidoreductase</keyword>
<keyword evidence="2 7" id="KW-0349">Heme</keyword>
<reference evidence="9 10" key="1">
    <citation type="submission" date="2017-03" db="EMBL/GenBank/DDBJ databases">
        <title>An alternative strategy for trypanosome survival in the mammalian bloodstream revealed through genome and transcriptome analysis of the ubiquitous bovine parasite Trypanosoma (Megatrypanum) theileri.</title>
        <authorList>
            <person name="Kelly S."/>
            <person name="Ivens A."/>
            <person name="Mott A."/>
            <person name="O'Neill E."/>
            <person name="Emms D."/>
            <person name="Macleod O."/>
            <person name="Voorheis P."/>
            <person name="Matthews J."/>
            <person name="Matthews K."/>
            <person name="Carrington M."/>
        </authorList>
    </citation>
    <scope>NUCLEOTIDE SEQUENCE [LARGE SCALE GENOMIC DNA]</scope>
    <source>
        <strain evidence="9">Edinburgh</strain>
    </source>
</reference>
<dbReference type="PANTHER" id="PTHR24291:SF50">
    <property type="entry name" value="BIFUNCTIONAL ALBAFLAVENONE MONOOXYGENASE_TERPENE SYNTHASE"/>
    <property type="match status" value="1"/>
</dbReference>
<sequence length="581" mass="66430">MAFTSVNVAILKSYSARVFAYCGEVVTNSSTGTLLLMAAMSLVWFFILYWFFFLFVPGFIMDRHLRHIPQVPGKLPLLGHALLLLGGSPCSKMAKWSLNPHTSTEAKKKEDSSRLNRIVSFTVFHQRVVYINDPALLKRVLLTNQRNYAKDIASSYKQFMCLLGNGLVTAEGEKWRKGRLLLSHALRIDILEEIPEMAMKAVGRIAEKLSAINEKMPFVDMNEEFRHMTLQVIGETALSLTPEETDRIFPTLYLPIVHECNRQVWEPWRAFMPFSEGSRQRRYCLKQLNSILCEMIQKRWEDRDKPHKRDIMALCISQIDKMDAKMILQLRDDVKTILLAGHETSAALLTWATYEMICHPEVREKVLEEARTLFDPARCSKKIVTPQGCTWGIPTASDVRKILRWSPAVLRETLRKHSVVPLVMRMALKNDTWPASETGLDKDVVIPAGCTVAVGIQAVHNRPDIWPDPEEFRPERFLDVEIPNNTNAQGNEKYEKSIDPYSFIPFINGPRNCLGQHLSIMETEVALAYLFLNWELDLYGSKVKTTGAPDRELQEEVGKPHEYLIPIVPREGLKVVGRPRL</sequence>
<dbReference type="GO" id="GO:0020037">
    <property type="term" value="F:heme binding"/>
    <property type="evidence" value="ECO:0007669"/>
    <property type="project" value="InterPro"/>
</dbReference>
<dbReference type="STRING" id="67003.A0A1X0NLV1"/>
<dbReference type="PRINTS" id="PR00385">
    <property type="entry name" value="P450"/>
</dbReference>
<evidence type="ECO:0000313" key="10">
    <source>
        <dbReference type="Proteomes" id="UP000192257"/>
    </source>
</evidence>
<evidence type="ECO:0000256" key="6">
    <source>
        <dbReference type="ARBA" id="ARBA00023033"/>
    </source>
</evidence>
<accession>A0A1X0NLV1</accession>
<evidence type="ECO:0000256" key="2">
    <source>
        <dbReference type="ARBA" id="ARBA00022617"/>
    </source>
</evidence>
<dbReference type="InterPro" id="IPR036396">
    <property type="entry name" value="Cyt_P450_sf"/>
</dbReference>
<keyword evidence="5 7" id="KW-0408">Iron</keyword>
<name>A0A1X0NLV1_9TRYP</name>
<evidence type="ECO:0000256" key="3">
    <source>
        <dbReference type="ARBA" id="ARBA00022723"/>
    </source>
</evidence>
<dbReference type="PRINTS" id="PR00463">
    <property type="entry name" value="EP450I"/>
</dbReference>
<dbReference type="Pfam" id="PF00067">
    <property type="entry name" value="p450"/>
    <property type="match status" value="1"/>
</dbReference>
<dbReference type="OrthoDB" id="1470350at2759"/>
<feature type="transmembrane region" description="Helical" evidence="8">
    <location>
        <begin position="34"/>
        <end position="56"/>
    </location>
</feature>
<feature type="binding site" description="axial binding residue" evidence="7">
    <location>
        <position position="513"/>
    </location>
    <ligand>
        <name>heme</name>
        <dbReference type="ChEBI" id="CHEBI:30413"/>
    </ligand>
    <ligandPart>
        <name>Fe</name>
        <dbReference type="ChEBI" id="CHEBI:18248"/>
    </ligandPart>
</feature>
<dbReference type="PANTHER" id="PTHR24291">
    <property type="entry name" value="CYTOCHROME P450 FAMILY 4"/>
    <property type="match status" value="1"/>
</dbReference>
<evidence type="ECO:0000256" key="7">
    <source>
        <dbReference type="PIRSR" id="PIRSR602401-1"/>
    </source>
</evidence>
<dbReference type="EMBL" id="NBCO01000033">
    <property type="protein sequence ID" value="ORC85657.1"/>
    <property type="molecule type" value="Genomic_DNA"/>
</dbReference>
<comment type="similarity">
    <text evidence="1">Belongs to the cytochrome P450 family.</text>
</comment>
<dbReference type="InterPro" id="IPR050196">
    <property type="entry name" value="Cytochrome_P450_Monoox"/>
</dbReference>
<evidence type="ECO:0000256" key="4">
    <source>
        <dbReference type="ARBA" id="ARBA00023002"/>
    </source>
</evidence>
<dbReference type="Proteomes" id="UP000192257">
    <property type="component" value="Unassembled WGS sequence"/>
</dbReference>
<dbReference type="SMR" id="A0A1X0NLV1"/>
<dbReference type="InterPro" id="IPR002401">
    <property type="entry name" value="Cyt_P450_E_grp-I"/>
</dbReference>
<keyword evidence="10" id="KW-1185">Reference proteome</keyword>
<dbReference type="SUPFAM" id="SSF48264">
    <property type="entry name" value="Cytochrome P450"/>
    <property type="match status" value="1"/>
</dbReference>
<protein>
    <submittedName>
        <fullName evidence="9">Cytochrome P450</fullName>
    </submittedName>
</protein>
<evidence type="ECO:0000256" key="1">
    <source>
        <dbReference type="ARBA" id="ARBA00010617"/>
    </source>
</evidence>
<dbReference type="GeneID" id="39988650"/>
<proteinExistence type="inferred from homology"/>
<gene>
    <name evidence="9" type="ORF">TM35_000331140</name>
</gene>
<keyword evidence="8" id="KW-0812">Transmembrane</keyword>
<keyword evidence="8" id="KW-1133">Transmembrane helix</keyword>
<dbReference type="Gene3D" id="1.10.630.10">
    <property type="entry name" value="Cytochrome P450"/>
    <property type="match status" value="1"/>
</dbReference>
<dbReference type="GO" id="GO:0004497">
    <property type="term" value="F:monooxygenase activity"/>
    <property type="evidence" value="ECO:0007669"/>
    <property type="project" value="UniProtKB-KW"/>
</dbReference>
<keyword evidence="6" id="KW-0503">Monooxygenase</keyword>
<dbReference type="GO" id="GO:0005506">
    <property type="term" value="F:iron ion binding"/>
    <property type="evidence" value="ECO:0007669"/>
    <property type="project" value="InterPro"/>
</dbReference>
<evidence type="ECO:0000256" key="8">
    <source>
        <dbReference type="SAM" id="Phobius"/>
    </source>
</evidence>
<organism evidence="9 10">
    <name type="scientific">Trypanosoma theileri</name>
    <dbReference type="NCBI Taxonomy" id="67003"/>
    <lineage>
        <taxon>Eukaryota</taxon>
        <taxon>Discoba</taxon>
        <taxon>Euglenozoa</taxon>
        <taxon>Kinetoplastea</taxon>
        <taxon>Metakinetoplastina</taxon>
        <taxon>Trypanosomatida</taxon>
        <taxon>Trypanosomatidae</taxon>
        <taxon>Trypanosoma</taxon>
    </lineage>
</organism>
<evidence type="ECO:0000256" key="5">
    <source>
        <dbReference type="ARBA" id="ARBA00023004"/>
    </source>
</evidence>
<dbReference type="RefSeq" id="XP_028879723.1">
    <property type="nucleotide sequence ID" value="XM_029028870.1"/>
</dbReference>
<comment type="caution">
    <text evidence="9">The sequence shown here is derived from an EMBL/GenBank/DDBJ whole genome shotgun (WGS) entry which is preliminary data.</text>
</comment>